<keyword evidence="1" id="KW-0998">Cell outer membrane</keyword>
<protein>
    <submittedName>
        <fullName evidence="4">SusC/RagA family TonB-linked outer membrane protein</fullName>
    </submittedName>
</protein>
<dbReference type="EMBL" id="JAHSPG010000017">
    <property type="protein sequence ID" value="MBV4360177.1"/>
    <property type="molecule type" value="Genomic_DNA"/>
</dbReference>
<dbReference type="NCBIfam" id="TIGR04056">
    <property type="entry name" value="OMP_RagA_SusC"/>
    <property type="match status" value="1"/>
</dbReference>
<dbReference type="Pfam" id="PF07715">
    <property type="entry name" value="Plug"/>
    <property type="match status" value="1"/>
</dbReference>
<feature type="domain" description="TonB-dependent receptor plug" evidence="3">
    <location>
        <begin position="269"/>
        <end position="390"/>
    </location>
</feature>
<reference evidence="4" key="1">
    <citation type="submission" date="2021-06" db="EMBL/GenBank/DDBJ databases">
        <authorList>
            <person name="Huq M.A."/>
        </authorList>
    </citation>
    <scope>NUCLEOTIDE SEQUENCE</scope>
    <source>
        <strain evidence="4">MAH-26</strain>
    </source>
</reference>
<keyword evidence="1" id="KW-0812">Transmembrane</keyword>
<evidence type="ECO:0000256" key="1">
    <source>
        <dbReference type="PROSITE-ProRule" id="PRU01360"/>
    </source>
</evidence>
<evidence type="ECO:0000313" key="4">
    <source>
        <dbReference type="EMBL" id="MBV4360177.1"/>
    </source>
</evidence>
<comment type="caution">
    <text evidence="4">The sequence shown here is derived from an EMBL/GenBank/DDBJ whole genome shotgun (WGS) entry which is preliminary data.</text>
</comment>
<keyword evidence="1" id="KW-0472">Membrane</keyword>
<dbReference type="InterPro" id="IPR023996">
    <property type="entry name" value="TonB-dep_OMP_SusC/RagA"/>
</dbReference>
<dbReference type="AlphaFoldDB" id="A0A9E2SDK7"/>
<evidence type="ECO:0000259" key="3">
    <source>
        <dbReference type="Pfam" id="PF07715"/>
    </source>
</evidence>
<evidence type="ECO:0000256" key="2">
    <source>
        <dbReference type="SAM" id="SignalP"/>
    </source>
</evidence>
<dbReference type="GO" id="GO:0009279">
    <property type="term" value="C:cell outer membrane"/>
    <property type="evidence" value="ECO:0007669"/>
    <property type="project" value="UniProtKB-SubCell"/>
</dbReference>
<proteinExistence type="inferred from homology"/>
<dbReference type="PROSITE" id="PS52016">
    <property type="entry name" value="TONB_DEPENDENT_REC_3"/>
    <property type="match status" value="1"/>
</dbReference>
<gene>
    <name evidence="4" type="ORF">KTO63_23635</name>
</gene>
<dbReference type="InterPro" id="IPR012910">
    <property type="entry name" value="Plug_dom"/>
</dbReference>
<dbReference type="Proteomes" id="UP000812270">
    <property type="component" value="Unassembled WGS sequence"/>
</dbReference>
<keyword evidence="2" id="KW-0732">Signal</keyword>
<evidence type="ECO:0000313" key="5">
    <source>
        <dbReference type="Proteomes" id="UP000812270"/>
    </source>
</evidence>
<comment type="similarity">
    <text evidence="1">Belongs to the TonB-dependent receptor family.</text>
</comment>
<name>A0A9E2SDK7_9BACT</name>
<keyword evidence="5" id="KW-1185">Reference proteome</keyword>
<feature type="chain" id="PRO_5039331702" evidence="2">
    <location>
        <begin position="24"/>
        <end position="1172"/>
    </location>
</feature>
<accession>A0A9E2SDK7</accession>
<keyword evidence="1" id="KW-1134">Transmembrane beta strand</keyword>
<dbReference type="NCBIfam" id="TIGR04057">
    <property type="entry name" value="SusC_RagA_signa"/>
    <property type="match status" value="1"/>
</dbReference>
<comment type="subcellular location">
    <subcellularLocation>
        <location evidence="1">Cell outer membrane</location>
        <topology evidence="1">Multi-pass membrane protein</topology>
    </subcellularLocation>
</comment>
<keyword evidence="1" id="KW-0813">Transport</keyword>
<dbReference type="InterPro" id="IPR039426">
    <property type="entry name" value="TonB-dep_rcpt-like"/>
</dbReference>
<sequence>MRKHLLCFIASACVAVSPGYIPAQNIAYALNTNSRVQITAATADSSLRDLLQQVQKRYHINLLFEDKLVNGISANYDLASSNEPVETVLKKLVQPHGLKVIKINDTNYSIVSGRKKTTYVRPTTTYNVADTGGERIIVRQPGPPDIVNVQAMAAKVYGDKILITGTVVNENNEPLPGASVFVKGRPNNVTRTDGTVMVGNVRALGGITNEAGEFKVYLPENTKEIFVQYVGYETKTIEIGNKTNFFVAMKKASKKLDDIVVTGMFGRKKESFTGATATFTGEQLKVVGNQNLIQSLKTLDPSFIVMDNNVQGSNPNSLPNIEIRGQSSISSSALKDEFNSDPNQPLFVLDGFRVSLQIINNLDINRIGSVTILKDAASTALYGAQAANGVVVIETKKPRPGKMRLSYSGDFNVQAPDLSGYNMMNSKEELQFEKLAGRYTMGPNTASWANQYYLDDLYSKHLALVQQGTDTYWLNEPVQTGFTSNTNLYADGGDATTRYGLGFNYKNISGVMKGSGRQNWGGSFDFSYRKGKFNLSNKLYLNGYNATESPYGSFSNFVKAPAYFQKRDSLGIAQKYLEVSKDYLGSTFYVFNPLYNALLPSTNSTKSFGYNENLQLIYTILPELQLQGAISINQNTTTGVTFISPENTLFQDSSIFTKGKYTNKKTSGFNYQTNVMLTYGKLFNGVHQVTANLRAEAEQTRNEMISFTAVGFPAGSTGNPAFAFSYQNNSKPSSTTSVFRRNNLLGSLNYSFDNRYFADFTYRLDGSTAFGSDNKFSPFWSIGAGWNIHNEAFLNKAKWLNTLRLRASVGTSGNQNFGAITSIATYVYDSYINQFGQGVDLATLANPNLSWPLTTSKNLGLDLQAFESRLSLTGNVYTKVTDPMIVMAPLPSSTGINSYPLNTGTLSTKGMDLGVGYKIINNLNKRIMWTLGGTIGMLESKFQNFNNTLAGLNKQNQLNKSLERYIDGNSPTDIWAVRSAGIDPSTGQEVFIKKDGQYTFTYDVNDVVKVGNTQPKAQGVISTNFRYKGFTFSAAVRYSVGASVYNSALFNKVENISYLSVGNNQDKRALYDRWQKPGDNAPFKGIYLVTSKLEGATPISSRFVQKENYISGESFSLGYDFLGQKWIKTLGMESFRITAYANDIFRVSTVQRERGIEYPFANTFSFSVNAAF</sequence>
<dbReference type="InterPro" id="IPR023997">
    <property type="entry name" value="TonB-dep_OMP_SusC/RagA_CS"/>
</dbReference>
<dbReference type="RefSeq" id="WP_217794443.1">
    <property type="nucleotide sequence ID" value="NZ_JAHSPG010000017.1"/>
</dbReference>
<feature type="signal peptide" evidence="2">
    <location>
        <begin position="1"/>
        <end position="23"/>
    </location>
</feature>
<organism evidence="4 5">
    <name type="scientific">Pinibacter aurantiacus</name>
    <dbReference type="NCBI Taxonomy" id="2851599"/>
    <lineage>
        <taxon>Bacteria</taxon>
        <taxon>Pseudomonadati</taxon>
        <taxon>Bacteroidota</taxon>
        <taxon>Chitinophagia</taxon>
        <taxon>Chitinophagales</taxon>
        <taxon>Chitinophagaceae</taxon>
        <taxon>Pinibacter</taxon>
    </lineage>
</organism>